<evidence type="ECO:0000256" key="1">
    <source>
        <dbReference type="ARBA" id="ARBA00022573"/>
    </source>
</evidence>
<dbReference type="InterPro" id="IPR014008">
    <property type="entry name" value="Cbl_synth_MTase_CbiT"/>
</dbReference>
<keyword evidence="7" id="KW-1185">Reference proteome</keyword>
<evidence type="ECO:0000256" key="3">
    <source>
        <dbReference type="ARBA" id="ARBA00022679"/>
    </source>
</evidence>
<dbReference type="InterPro" id="IPR019012">
    <property type="entry name" value="RNA_cap_Gua-N2-MeTrfase"/>
</dbReference>
<dbReference type="HAMAP" id="MF_00786">
    <property type="entry name" value="CbiT"/>
    <property type="match status" value="1"/>
</dbReference>
<gene>
    <name evidence="5" type="primary">cbiT</name>
    <name evidence="6" type="ORF">ASJ80_03390</name>
</gene>
<dbReference type="Proteomes" id="UP000217784">
    <property type="component" value="Unassembled WGS sequence"/>
</dbReference>
<sequence>MISDDEFITHKDVPGPTKEEIRCLVMCKSKVSPEDIVVDICCGTGGLTLEFAKRSRLVYAVDKNLDALNTTEKNLKKHKLDKKVQLIHSDALEALRNIETFDILMIGGSGGDLPLLIEEGYQKLTQNGKIIVTSILLETPVEAVQTMKKLQMDIDIVDVSISKGRVMKRGTMMLARNPITIVTGKKN</sequence>
<evidence type="ECO:0000256" key="2">
    <source>
        <dbReference type="ARBA" id="ARBA00022603"/>
    </source>
</evidence>
<evidence type="ECO:0000256" key="5">
    <source>
        <dbReference type="HAMAP-Rule" id="MF_00786"/>
    </source>
</evidence>
<dbReference type="Pfam" id="PF09445">
    <property type="entry name" value="Methyltransf_15"/>
    <property type="match status" value="1"/>
</dbReference>
<proteinExistence type="inferred from homology"/>
<dbReference type="EC" id="2.1.1.196" evidence="5"/>
<dbReference type="UniPathway" id="UPA00148">
    <property type="reaction ID" value="UER00229"/>
</dbReference>
<feature type="binding site" evidence="5">
    <location>
        <position position="62"/>
    </location>
    <ligand>
        <name>S-adenosyl-L-methionine</name>
        <dbReference type="ChEBI" id="CHEBI:59789"/>
    </ligand>
</feature>
<dbReference type="CDD" id="cd02440">
    <property type="entry name" value="AdoMet_MTases"/>
    <property type="match status" value="1"/>
</dbReference>
<comment type="caution">
    <text evidence="6">The sequence shown here is derived from an EMBL/GenBank/DDBJ whole genome shotgun (WGS) entry which is preliminary data.</text>
</comment>
<dbReference type="InterPro" id="IPR029063">
    <property type="entry name" value="SAM-dependent_MTases_sf"/>
</dbReference>
<dbReference type="NCBIfam" id="TIGR02469">
    <property type="entry name" value="CbiT"/>
    <property type="match status" value="1"/>
</dbReference>
<dbReference type="EMBL" id="LMVM01000033">
    <property type="protein sequence ID" value="PAV04071.1"/>
    <property type="molecule type" value="Genomic_DNA"/>
</dbReference>
<comment type="function">
    <text evidence="5">Catalyzes the methylation of C-15 in cobalt-precorrin-6B followed by the decarboxylation of C-12 to form cobalt-precorrin-7.</text>
</comment>
<dbReference type="GO" id="GO:0008276">
    <property type="term" value="F:protein methyltransferase activity"/>
    <property type="evidence" value="ECO:0007669"/>
    <property type="project" value="InterPro"/>
</dbReference>
<comment type="similarity">
    <text evidence="5">Belongs to the methyltransferase superfamily. Archaeal-type CbiT family.</text>
</comment>
<keyword evidence="2 5" id="KW-0489">Methyltransferase</keyword>
<comment type="catalytic activity">
    <reaction evidence="5">
        <text>Co-precorrin-6B + S-adenosyl-L-methionine = Co-precorrin-7 + S-adenosyl-L-homocysteine + CO2</text>
        <dbReference type="Rhea" id="RHEA:36067"/>
        <dbReference type="ChEBI" id="CHEBI:16526"/>
        <dbReference type="ChEBI" id="CHEBI:57856"/>
        <dbReference type="ChEBI" id="CHEBI:59789"/>
        <dbReference type="ChEBI" id="CHEBI:70791"/>
        <dbReference type="ChEBI" id="CHEBI:72780"/>
        <dbReference type="EC" id="2.1.1.196"/>
    </reaction>
</comment>
<dbReference type="GO" id="GO:0043776">
    <property type="term" value="F:cobalt-precorrin-6B C5-methyltransferase activity"/>
    <property type="evidence" value="ECO:0007669"/>
    <property type="project" value="RHEA"/>
</dbReference>
<name>A0A2A2H3S3_METBR</name>
<dbReference type="PANTHER" id="PTHR43182:SF1">
    <property type="entry name" value="COBALT-PRECORRIN-7 C(5)-METHYLTRANSFERASE"/>
    <property type="match status" value="1"/>
</dbReference>
<dbReference type="SUPFAM" id="SSF53335">
    <property type="entry name" value="S-adenosyl-L-methionine-dependent methyltransferases"/>
    <property type="match status" value="1"/>
</dbReference>
<evidence type="ECO:0000256" key="4">
    <source>
        <dbReference type="ARBA" id="ARBA00022691"/>
    </source>
</evidence>
<dbReference type="OrthoDB" id="6027at2157"/>
<evidence type="ECO:0000313" key="7">
    <source>
        <dbReference type="Proteomes" id="UP000217784"/>
    </source>
</evidence>
<keyword evidence="1 5" id="KW-0169">Cobalamin biosynthesis</keyword>
<feature type="binding site" evidence="5">
    <location>
        <position position="17"/>
    </location>
    <ligand>
        <name>S-adenosyl-L-methionine</name>
        <dbReference type="ChEBI" id="CHEBI:59789"/>
    </ligand>
</feature>
<dbReference type="GO" id="GO:0036261">
    <property type="term" value="P:7-methylguanosine cap hypermethylation"/>
    <property type="evidence" value="ECO:0007669"/>
    <property type="project" value="InterPro"/>
</dbReference>
<comment type="caution">
    <text evidence="5">Lacks conserved residue(s) required for the propagation of feature annotation.</text>
</comment>
<keyword evidence="4 5" id="KW-0949">S-adenosyl-L-methionine</keyword>
<evidence type="ECO:0000313" key="6">
    <source>
        <dbReference type="EMBL" id="PAV04071.1"/>
    </source>
</evidence>
<keyword evidence="3 5" id="KW-0808">Transferase</keyword>
<dbReference type="InterPro" id="IPR023475">
    <property type="entry name" value="CbiT"/>
</dbReference>
<dbReference type="Gene3D" id="3.40.50.150">
    <property type="entry name" value="Vaccinia Virus protein VP39"/>
    <property type="match status" value="1"/>
</dbReference>
<comment type="pathway">
    <text evidence="5">Cofactor biosynthesis; adenosylcobalamin biosynthesis; cob(II)yrinate a,c-diamide from sirohydrochlorin (anaerobic route): step 8/10.</text>
</comment>
<reference evidence="6 7" key="1">
    <citation type="journal article" date="2017" name="BMC Genomics">
        <title>Genomic analysis of methanogenic archaea reveals a shift towards energy conservation.</title>
        <authorList>
            <person name="Gilmore S.P."/>
            <person name="Henske J.K."/>
            <person name="Sexton J.A."/>
            <person name="Solomon K.V."/>
            <person name="Seppala S."/>
            <person name="Yoo J.I."/>
            <person name="Huyett L.M."/>
            <person name="Pressman A."/>
            <person name="Cogan J.Z."/>
            <person name="Kivenson V."/>
            <person name="Peng X."/>
            <person name="Tan Y."/>
            <person name="Valentine D.L."/>
            <person name="O'Malley M.A."/>
        </authorList>
    </citation>
    <scope>NUCLEOTIDE SEQUENCE [LARGE SCALE GENOMIC DNA]</scope>
    <source>
        <strain evidence="6 7">M.o.H.</strain>
    </source>
</reference>
<dbReference type="RefSeq" id="WP_095652089.1">
    <property type="nucleotide sequence ID" value="NZ_LMVM01000033.1"/>
</dbReference>
<accession>A0A2A2H3S3</accession>
<protein>
    <recommendedName>
        <fullName evidence="5">Probable cobalt-precorrin-6B C(15)-methyltransferase (decarboxylating)</fullName>
        <ecNumber evidence="5">2.1.1.196</ecNumber>
    </recommendedName>
</protein>
<feature type="binding site" evidence="5">
    <location>
        <position position="91"/>
    </location>
    <ligand>
        <name>S-adenosyl-L-methionine</name>
        <dbReference type="ChEBI" id="CHEBI:59789"/>
    </ligand>
</feature>
<dbReference type="InterPro" id="IPR050714">
    <property type="entry name" value="Cobalamin_biosynth_MTase"/>
</dbReference>
<dbReference type="AlphaFoldDB" id="A0A2A2H3S3"/>
<dbReference type="PANTHER" id="PTHR43182">
    <property type="entry name" value="COBALT-PRECORRIN-6B C(15)-METHYLTRANSFERASE (DECARBOXYLATING)"/>
    <property type="match status" value="1"/>
</dbReference>
<organism evidence="6 7">
    <name type="scientific">Methanobacterium bryantii</name>
    <dbReference type="NCBI Taxonomy" id="2161"/>
    <lineage>
        <taxon>Archaea</taxon>
        <taxon>Methanobacteriati</taxon>
        <taxon>Methanobacteriota</taxon>
        <taxon>Methanomada group</taxon>
        <taxon>Methanobacteria</taxon>
        <taxon>Methanobacteriales</taxon>
        <taxon>Methanobacteriaceae</taxon>
        <taxon>Methanobacterium</taxon>
    </lineage>
</organism>
<dbReference type="GO" id="GO:0019251">
    <property type="term" value="P:anaerobic cobalamin biosynthetic process"/>
    <property type="evidence" value="ECO:0007669"/>
    <property type="project" value="UniProtKB-UniRule"/>
</dbReference>